<comment type="caution">
    <text evidence="2">The sequence shown here is derived from an EMBL/GenBank/DDBJ whole genome shotgun (WGS) entry which is preliminary data.</text>
</comment>
<accession>A0A0V1ALU7</accession>
<feature type="region of interest" description="Disordered" evidence="1">
    <location>
        <begin position="1"/>
        <end position="66"/>
    </location>
</feature>
<dbReference type="Proteomes" id="UP000054653">
    <property type="component" value="Unassembled WGS sequence"/>
</dbReference>
<dbReference type="EMBL" id="JYDI01002111">
    <property type="protein sequence ID" value="KRY25784.1"/>
    <property type="molecule type" value="Genomic_DNA"/>
</dbReference>
<proteinExistence type="predicted"/>
<keyword evidence="3" id="KW-1185">Reference proteome</keyword>
<feature type="non-terminal residue" evidence="2">
    <location>
        <position position="1"/>
    </location>
</feature>
<gene>
    <name evidence="2" type="ORF">T03_3157</name>
</gene>
<feature type="compositionally biased region" description="Polar residues" evidence="1">
    <location>
        <begin position="55"/>
        <end position="66"/>
    </location>
</feature>
<dbReference type="STRING" id="45882.A0A0V1ALU7"/>
<sequence>LKMAPLPADRIQPTRPFENTGLDLAGPLLTRNGKTTQLSENSNYTRQHRREIAQQYDSKVSDGSTV</sequence>
<evidence type="ECO:0000256" key="1">
    <source>
        <dbReference type="SAM" id="MobiDB-lite"/>
    </source>
</evidence>
<protein>
    <submittedName>
        <fullName evidence="2">Uncharacterized protein</fullName>
    </submittedName>
</protein>
<evidence type="ECO:0000313" key="2">
    <source>
        <dbReference type="EMBL" id="KRY25784.1"/>
    </source>
</evidence>
<feature type="compositionally biased region" description="Polar residues" evidence="1">
    <location>
        <begin position="32"/>
        <end position="45"/>
    </location>
</feature>
<evidence type="ECO:0000313" key="3">
    <source>
        <dbReference type="Proteomes" id="UP000054653"/>
    </source>
</evidence>
<reference evidence="2 3" key="1">
    <citation type="submission" date="2015-01" db="EMBL/GenBank/DDBJ databases">
        <title>Evolution of Trichinella species and genotypes.</title>
        <authorList>
            <person name="Korhonen P.K."/>
            <person name="Edoardo P."/>
            <person name="Giuseppe L.R."/>
            <person name="Gasser R.B."/>
        </authorList>
    </citation>
    <scope>NUCLEOTIDE SEQUENCE [LARGE SCALE GENOMIC DNA]</scope>
    <source>
        <strain evidence="2">ISS120</strain>
    </source>
</reference>
<dbReference type="OrthoDB" id="8019190at2759"/>
<name>A0A0V1ALU7_TRIBR</name>
<organism evidence="2 3">
    <name type="scientific">Trichinella britovi</name>
    <name type="common">Parasitic roundworm</name>
    <dbReference type="NCBI Taxonomy" id="45882"/>
    <lineage>
        <taxon>Eukaryota</taxon>
        <taxon>Metazoa</taxon>
        <taxon>Ecdysozoa</taxon>
        <taxon>Nematoda</taxon>
        <taxon>Enoplea</taxon>
        <taxon>Dorylaimia</taxon>
        <taxon>Trichinellida</taxon>
        <taxon>Trichinellidae</taxon>
        <taxon>Trichinella</taxon>
    </lineage>
</organism>
<dbReference type="AlphaFoldDB" id="A0A0V1ALU7"/>